<dbReference type="Proteomes" id="UP000245119">
    <property type="component" value="Linkage Group LG4"/>
</dbReference>
<feature type="compositionally biased region" description="Polar residues" evidence="1">
    <location>
        <begin position="283"/>
        <end position="294"/>
    </location>
</feature>
<dbReference type="EMBL" id="PZQS01000004">
    <property type="protein sequence ID" value="PVD31453.1"/>
    <property type="molecule type" value="Genomic_DNA"/>
</dbReference>
<keyword evidence="3" id="KW-1185">Reference proteome</keyword>
<gene>
    <name evidence="2" type="ORF">C0Q70_06865</name>
</gene>
<feature type="region of interest" description="Disordered" evidence="1">
    <location>
        <begin position="275"/>
        <end position="314"/>
    </location>
</feature>
<sequence>MQSSFCFDERYEQEEFVYSPIGAPRMPIPPRETEEQKRVRVMNEIEAGWARREAIINDVHDNYSKPLRILGRMNFYKRYPAAKEAQRQQERDLIEWHRKLPRHCVQANSYGEIVGISRFLQQEIPTAFYRTTAKSLFAPHAYYEDPSQHRDQRSVSFRSSSHHMEHHREVNRIADHPDQLPAFYKKFVRKLNRIKREIKRKEQQVAGDLLTKQEFVTPFPIYVVFGVTPKPCFIHPAFAPCKIGSNPKLPAAEKYKLPESLKRRELEIHFPNLRQSRRRSSSIGSQCSKATSQHRSSKVEENIDEPDEAKVELS</sequence>
<proteinExistence type="predicted"/>
<evidence type="ECO:0000313" key="3">
    <source>
        <dbReference type="Proteomes" id="UP000245119"/>
    </source>
</evidence>
<reference evidence="2 3" key="1">
    <citation type="submission" date="2018-04" db="EMBL/GenBank/DDBJ databases">
        <title>The genome of golden apple snail Pomacea canaliculata provides insight into stress tolerance and invasive adaptation.</title>
        <authorList>
            <person name="Liu C."/>
            <person name="Liu B."/>
            <person name="Ren Y."/>
            <person name="Zhang Y."/>
            <person name="Wang H."/>
            <person name="Li S."/>
            <person name="Jiang F."/>
            <person name="Yin L."/>
            <person name="Zhang G."/>
            <person name="Qian W."/>
            <person name="Fan W."/>
        </authorList>
    </citation>
    <scope>NUCLEOTIDE SEQUENCE [LARGE SCALE GENOMIC DNA]</scope>
    <source>
        <strain evidence="2">SZHN2017</strain>
        <tissue evidence="2">Muscle</tissue>
    </source>
</reference>
<dbReference type="AlphaFoldDB" id="A0A2T7PDG1"/>
<organism evidence="2 3">
    <name type="scientific">Pomacea canaliculata</name>
    <name type="common">Golden apple snail</name>
    <dbReference type="NCBI Taxonomy" id="400727"/>
    <lineage>
        <taxon>Eukaryota</taxon>
        <taxon>Metazoa</taxon>
        <taxon>Spiralia</taxon>
        <taxon>Lophotrochozoa</taxon>
        <taxon>Mollusca</taxon>
        <taxon>Gastropoda</taxon>
        <taxon>Caenogastropoda</taxon>
        <taxon>Architaenioglossa</taxon>
        <taxon>Ampullarioidea</taxon>
        <taxon>Ampullariidae</taxon>
        <taxon>Pomacea</taxon>
    </lineage>
</organism>
<comment type="caution">
    <text evidence="2">The sequence shown here is derived from an EMBL/GenBank/DDBJ whole genome shotgun (WGS) entry which is preliminary data.</text>
</comment>
<evidence type="ECO:0000256" key="1">
    <source>
        <dbReference type="SAM" id="MobiDB-lite"/>
    </source>
</evidence>
<accession>A0A2T7PDG1</accession>
<protein>
    <submittedName>
        <fullName evidence="2">Uncharacterized protein</fullName>
    </submittedName>
</protein>
<evidence type="ECO:0000313" key="2">
    <source>
        <dbReference type="EMBL" id="PVD31453.1"/>
    </source>
</evidence>
<name>A0A2T7PDG1_POMCA</name>